<dbReference type="InterPro" id="IPR013078">
    <property type="entry name" value="His_Pase_superF_clade-1"/>
</dbReference>
<proteinExistence type="predicted"/>
<dbReference type="SUPFAM" id="SSF53254">
    <property type="entry name" value="Phosphoglycerate mutase-like"/>
    <property type="match status" value="1"/>
</dbReference>
<name>A0A918NDA4_9ACTN</name>
<dbReference type="Proteomes" id="UP000645555">
    <property type="component" value="Unassembled WGS sequence"/>
</dbReference>
<comment type="caution">
    <text evidence="2">The sequence shown here is derived from an EMBL/GenBank/DDBJ whole genome shotgun (WGS) entry which is preliminary data.</text>
</comment>
<protein>
    <submittedName>
        <fullName evidence="2">Phosphoglycerate mutase</fullName>
    </submittedName>
</protein>
<accession>A0A918NDA4</accession>
<dbReference type="AlphaFoldDB" id="A0A918NDA4"/>
<organism evidence="2 3">
    <name type="scientific">Streptomyces fructofermentans</name>
    <dbReference type="NCBI Taxonomy" id="152141"/>
    <lineage>
        <taxon>Bacteria</taxon>
        <taxon>Bacillati</taxon>
        <taxon>Actinomycetota</taxon>
        <taxon>Actinomycetes</taxon>
        <taxon>Kitasatosporales</taxon>
        <taxon>Streptomycetaceae</taxon>
        <taxon>Streptomyces</taxon>
    </lineage>
</organism>
<gene>
    <name evidence="2" type="ORF">GCM10010515_28530</name>
</gene>
<reference evidence="2" key="1">
    <citation type="journal article" date="2014" name="Int. J. Syst. Evol. Microbiol.">
        <title>Complete genome sequence of Corynebacterium casei LMG S-19264T (=DSM 44701T), isolated from a smear-ripened cheese.</title>
        <authorList>
            <consortium name="US DOE Joint Genome Institute (JGI-PGF)"/>
            <person name="Walter F."/>
            <person name="Albersmeier A."/>
            <person name="Kalinowski J."/>
            <person name="Ruckert C."/>
        </authorList>
    </citation>
    <scope>NUCLEOTIDE SEQUENCE</scope>
    <source>
        <strain evidence="2">JCM 4956</strain>
    </source>
</reference>
<evidence type="ECO:0000256" key="1">
    <source>
        <dbReference type="SAM" id="MobiDB-lite"/>
    </source>
</evidence>
<evidence type="ECO:0000313" key="3">
    <source>
        <dbReference type="Proteomes" id="UP000645555"/>
    </source>
</evidence>
<evidence type="ECO:0000313" key="2">
    <source>
        <dbReference type="EMBL" id="GGX59031.1"/>
    </source>
</evidence>
<sequence>MGAALREARFDDGQPVEAAGLRLAEAAAGSVPAALRVLVSPSARCRETAAALGLDAVVAEDLSGLDVGRWRGATLAEVGAEEPDAVGQWLADPASAPHGGESVRALCERVAAWLEAVSAPDAEGAATGTGADSGSASASASASTDGSPAPSPATATAASGRIIAVVEPEIVRAAVVRALGAPESAFWRLDVPPLTATELSGRAGRWNLRVGRALGT</sequence>
<dbReference type="Gene3D" id="3.40.50.1240">
    <property type="entry name" value="Phosphoglycerate mutase-like"/>
    <property type="match status" value="1"/>
</dbReference>
<dbReference type="InterPro" id="IPR029033">
    <property type="entry name" value="His_PPase_superfam"/>
</dbReference>
<keyword evidence="3" id="KW-1185">Reference proteome</keyword>
<reference evidence="2" key="2">
    <citation type="submission" date="2020-09" db="EMBL/GenBank/DDBJ databases">
        <authorList>
            <person name="Sun Q."/>
            <person name="Ohkuma M."/>
        </authorList>
    </citation>
    <scope>NUCLEOTIDE SEQUENCE</scope>
    <source>
        <strain evidence="2">JCM 4956</strain>
    </source>
</reference>
<dbReference type="Pfam" id="PF00300">
    <property type="entry name" value="His_Phos_1"/>
    <property type="match status" value="1"/>
</dbReference>
<feature type="region of interest" description="Disordered" evidence="1">
    <location>
        <begin position="121"/>
        <end position="154"/>
    </location>
</feature>
<dbReference type="EMBL" id="BMWD01000008">
    <property type="protein sequence ID" value="GGX59031.1"/>
    <property type="molecule type" value="Genomic_DNA"/>
</dbReference>